<sequence>MADIYLIKYSVKGTKAIDQLVSLSFYKKIIPKNADTQAYNIKGIYGMNGSGKSGIITSVEILKSLLIDSDYLNNPIVQQNLDAIINKKTSELFMEADYIIKRDQEVIGFYRYNVTLLKGATGRYIISHEGLFTKKATSRSDAMHTIFEVDNGEIITLIEETGRQKFHNDFINKTKNLLLTSSACSLFVEKFLLSVINIDEYSFVRECLFQLFSFGMKIHVYLDQSDNHREYVAKNALQCPEGTERNKNEINYIISNLLRADNDWLDVISITHNYISKEVYKTFEKMVNKLYEFLKIFKSDLQGIEIDKKENHDKWVCDLVMVYDSYKIHAEYESTGIKKLIQLFAYLNEMVEGGIVFIDEFDSNIHDVYLCALLEYLMEYGKGQLCFTTHNVGPMDVLRHHKKSIDFLSEDHEIYSWTTSGNYSPSKLYRNGMIEGSPFNIDSIDFIGIFGSGEEDE</sequence>
<dbReference type="InterPro" id="IPR027417">
    <property type="entry name" value="P-loop_NTPase"/>
</dbReference>
<dbReference type="AlphaFoldDB" id="A0A174I789"/>
<organism evidence="1 2">
    <name type="scientific">Anaerobutyricum hallii</name>
    <dbReference type="NCBI Taxonomy" id="39488"/>
    <lineage>
        <taxon>Bacteria</taxon>
        <taxon>Bacillati</taxon>
        <taxon>Bacillota</taxon>
        <taxon>Clostridia</taxon>
        <taxon>Lachnospirales</taxon>
        <taxon>Lachnospiraceae</taxon>
        <taxon>Anaerobutyricum</taxon>
    </lineage>
</organism>
<dbReference type="Proteomes" id="UP000095679">
    <property type="component" value="Unassembled WGS sequence"/>
</dbReference>
<reference evidence="1 2" key="1">
    <citation type="submission" date="2015-09" db="EMBL/GenBank/DDBJ databases">
        <authorList>
            <consortium name="Pathogen Informatics"/>
        </authorList>
    </citation>
    <scope>NUCLEOTIDE SEQUENCE [LARGE SCALE GENOMIC DNA]</scope>
    <source>
        <strain evidence="1 2">2789STDY5834835</strain>
    </source>
</reference>
<dbReference type="EMBL" id="CYZL01000026">
    <property type="protein sequence ID" value="CUO82331.1"/>
    <property type="molecule type" value="Genomic_DNA"/>
</dbReference>
<gene>
    <name evidence="1" type="ORF">ERS852450_02493</name>
</gene>
<evidence type="ECO:0000313" key="2">
    <source>
        <dbReference type="Proteomes" id="UP000095679"/>
    </source>
</evidence>
<dbReference type="PANTHER" id="PTHR40396">
    <property type="entry name" value="ATPASE-LIKE PROTEIN"/>
    <property type="match status" value="1"/>
</dbReference>
<dbReference type="SUPFAM" id="SSF52540">
    <property type="entry name" value="P-loop containing nucleoside triphosphate hydrolases"/>
    <property type="match status" value="1"/>
</dbReference>
<dbReference type="Gene3D" id="3.40.50.300">
    <property type="entry name" value="P-loop containing nucleotide triphosphate hydrolases"/>
    <property type="match status" value="1"/>
</dbReference>
<name>A0A174I789_9FIRM</name>
<proteinExistence type="predicted"/>
<dbReference type="PANTHER" id="PTHR40396:SF1">
    <property type="entry name" value="ATPASE AAA-TYPE CORE DOMAIN-CONTAINING PROTEIN"/>
    <property type="match status" value="1"/>
</dbReference>
<protein>
    <submittedName>
        <fullName evidence="1">Predicted ATPase</fullName>
    </submittedName>
</protein>
<evidence type="ECO:0000313" key="1">
    <source>
        <dbReference type="EMBL" id="CUO82331.1"/>
    </source>
</evidence>
<accession>A0A174I789</accession>
<dbReference type="RefSeq" id="WP_055299440.1">
    <property type="nucleotide sequence ID" value="NZ_BLYK01000026.1"/>
</dbReference>